<dbReference type="InterPro" id="IPR005123">
    <property type="entry name" value="Oxoglu/Fe-dep_dioxygenase_dom"/>
</dbReference>
<dbReference type="PANTHER" id="PTHR41536">
    <property type="entry name" value="PKHD-TYPE HYDROXYLASE YBIX"/>
    <property type="match status" value="1"/>
</dbReference>
<feature type="domain" description="Fe2OG dioxygenase" evidence="6">
    <location>
        <begin position="76"/>
        <end position="168"/>
    </location>
</feature>
<dbReference type="EMBL" id="LR797331">
    <property type="protein sequence ID" value="CAB4203525.1"/>
    <property type="molecule type" value="Genomic_DNA"/>
</dbReference>
<dbReference type="Pfam" id="PF13640">
    <property type="entry name" value="2OG-FeII_Oxy_3"/>
    <property type="match status" value="1"/>
</dbReference>
<dbReference type="PROSITE" id="PS51471">
    <property type="entry name" value="FE2OG_OXY"/>
    <property type="match status" value="1"/>
</dbReference>
<dbReference type="Gene3D" id="4.10.860.20">
    <property type="entry name" value="Rabenosyn, Rab binding domain"/>
    <property type="match status" value="1"/>
</dbReference>
<dbReference type="GO" id="GO:0031418">
    <property type="term" value="F:L-ascorbic acid binding"/>
    <property type="evidence" value="ECO:0007669"/>
    <property type="project" value="InterPro"/>
</dbReference>
<evidence type="ECO:0000259" key="6">
    <source>
        <dbReference type="PROSITE" id="PS51471"/>
    </source>
</evidence>
<dbReference type="NCBIfam" id="NF003974">
    <property type="entry name" value="PRK05467.1-3"/>
    <property type="match status" value="1"/>
</dbReference>
<dbReference type="InterPro" id="IPR044862">
    <property type="entry name" value="Pro_4_hyd_alph_FE2OG_OXY"/>
</dbReference>
<evidence type="ECO:0000256" key="5">
    <source>
        <dbReference type="ARBA" id="ARBA00023004"/>
    </source>
</evidence>
<keyword evidence="4" id="KW-0560">Oxidoreductase</keyword>
<protein>
    <submittedName>
        <fullName evidence="7">PiuC Uncharacterized iron-regulated protein</fullName>
    </submittedName>
</protein>
<dbReference type="InterPro" id="IPR023550">
    <property type="entry name" value="PKHD_hydroxylase"/>
</dbReference>
<proteinExistence type="inferred from homology"/>
<evidence type="ECO:0000256" key="4">
    <source>
        <dbReference type="ARBA" id="ARBA00023002"/>
    </source>
</evidence>
<sequence>MNHVIEDFLLPDEIENVRLLSNVTAWMDGAATAGGAARSVKHNKQATSGPAVDAVARYVAARVRSGVGVGPLFVRHCHGLMLARYEPGMEYGWHVDNAMMAGSRRTDISATIFLSEADAYSGGLLHVDGAAPLTLRAGSLYTYPSTSLHRVTPVTSGERLVAVFWIESWIRDAQQRETLDDLASAGLEIFASQGKSSAYDKISRARENLIRAWAEG</sequence>
<dbReference type="GO" id="GO:0006974">
    <property type="term" value="P:DNA damage response"/>
    <property type="evidence" value="ECO:0007669"/>
    <property type="project" value="TreeGrafter"/>
</dbReference>
<dbReference type="SMART" id="SM00702">
    <property type="entry name" value="P4Hc"/>
    <property type="match status" value="1"/>
</dbReference>
<evidence type="ECO:0000256" key="2">
    <source>
        <dbReference type="ARBA" id="ARBA00022723"/>
    </source>
</evidence>
<evidence type="ECO:0000256" key="1">
    <source>
        <dbReference type="ARBA" id="ARBA00001961"/>
    </source>
</evidence>
<evidence type="ECO:0000256" key="3">
    <source>
        <dbReference type="ARBA" id="ARBA00022964"/>
    </source>
</evidence>
<dbReference type="SUPFAM" id="SSF51197">
    <property type="entry name" value="Clavaminate synthase-like"/>
    <property type="match status" value="1"/>
</dbReference>
<dbReference type="GO" id="GO:0016706">
    <property type="term" value="F:2-oxoglutarate-dependent dioxygenase activity"/>
    <property type="evidence" value="ECO:0007669"/>
    <property type="project" value="InterPro"/>
</dbReference>
<dbReference type="PANTHER" id="PTHR41536:SF1">
    <property type="entry name" value="PKHD-TYPE HYDROXYLASE YBIX"/>
    <property type="match status" value="1"/>
</dbReference>
<dbReference type="HAMAP" id="MF_00657">
    <property type="entry name" value="Hydroxyl_YbiX"/>
    <property type="match status" value="1"/>
</dbReference>
<gene>
    <name evidence="7" type="ORF">UFOVP1382_140</name>
</gene>
<keyword evidence="3" id="KW-0223">Dioxygenase</keyword>
<dbReference type="Gene3D" id="2.60.120.620">
    <property type="entry name" value="q2cbj1_9rhob like domain"/>
    <property type="match status" value="1"/>
</dbReference>
<dbReference type="InterPro" id="IPR006620">
    <property type="entry name" value="Pro_4_hyd_alph"/>
</dbReference>
<reference evidence="7" key="1">
    <citation type="submission" date="2020-05" db="EMBL/GenBank/DDBJ databases">
        <authorList>
            <person name="Chiriac C."/>
            <person name="Salcher M."/>
            <person name="Ghai R."/>
            <person name="Kavagutti S V."/>
        </authorList>
    </citation>
    <scope>NUCLEOTIDE SEQUENCE</scope>
</reference>
<organism evidence="7">
    <name type="scientific">uncultured Caudovirales phage</name>
    <dbReference type="NCBI Taxonomy" id="2100421"/>
    <lineage>
        <taxon>Viruses</taxon>
        <taxon>Duplodnaviria</taxon>
        <taxon>Heunggongvirae</taxon>
        <taxon>Uroviricota</taxon>
        <taxon>Caudoviricetes</taxon>
        <taxon>Peduoviridae</taxon>
        <taxon>Maltschvirus</taxon>
        <taxon>Maltschvirus maltsch</taxon>
    </lineage>
</organism>
<dbReference type="GO" id="GO:0005506">
    <property type="term" value="F:iron ion binding"/>
    <property type="evidence" value="ECO:0007669"/>
    <property type="project" value="InterPro"/>
</dbReference>
<keyword evidence="5" id="KW-0408">Iron</keyword>
<evidence type="ECO:0000313" key="7">
    <source>
        <dbReference type="EMBL" id="CAB4203525.1"/>
    </source>
</evidence>
<comment type="cofactor">
    <cofactor evidence="1">
        <name>L-ascorbate</name>
        <dbReference type="ChEBI" id="CHEBI:38290"/>
    </cofactor>
</comment>
<keyword evidence="2" id="KW-0479">Metal-binding</keyword>
<accession>A0A6J5RY09</accession>
<name>A0A6J5RY09_9CAUD</name>